<organism evidence="1 2">
    <name type="scientific">Thiobaca trueperi</name>
    <dbReference type="NCBI Taxonomy" id="127458"/>
    <lineage>
        <taxon>Bacteria</taxon>
        <taxon>Pseudomonadati</taxon>
        <taxon>Pseudomonadota</taxon>
        <taxon>Gammaproteobacteria</taxon>
        <taxon>Chromatiales</taxon>
        <taxon>Chromatiaceae</taxon>
        <taxon>Thiobaca</taxon>
    </lineage>
</organism>
<dbReference type="EMBL" id="SMAO01000002">
    <property type="protein sequence ID" value="TCT22682.1"/>
    <property type="molecule type" value="Genomic_DNA"/>
</dbReference>
<gene>
    <name evidence="1" type="ORF">EDC35_10212</name>
</gene>
<proteinExistence type="predicted"/>
<dbReference type="AlphaFoldDB" id="A0A4V6NZZ9"/>
<dbReference type="Proteomes" id="UP000295717">
    <property type="component" value="Unassembled WGS sequence"/>
</dbReference>
<evidence type="ECO:0008006" key="3">
    <source>
        <dbReference type="Google" id="ProtNLM"/>
    </source>
</evidence>
<name>A0A4V6NZZ9_9GAMM</name>
<sequence>MNAVPDDLLPEYDFDYSQAQPNRFAGRAAATVTLRPDVLTYLEARATAKGLSLGEMVNDMLEKDIELIEAVK</sequence>
<evidence type="ECO:0000313" key="2">
    <source>
        <dbReference type="Proteomes" id="UP000295717"/>
    </source>
</evidence>
<reference evidence="1 2" key="1">
    <citation type="submission" date="2019-03" db="EMBL/GenBank/DDBJ databases">
        <title>Genomic Encyclopedia of Type Strains, Phase IV (KMG-IV): sequencing the most valuable type-strain genomes for metagenomic binning, comparative biology and taxonomic classification.</title>
        <authorList>
            <person name="Goeker M."/>
        </authorList>
    </citation>
    <scope>NUCLEOTIDE SEQUENCE [LARGE SCALE GENOMIC DNA]</scope>
    <source>
        <strain evidence="1 2">DSM 13587</strain>
    </source>
</reference>
<accession>A0A4V6NZZ9</accession>
<protein>
    <recommendedName>
        <fullName evidence="3">CopG antitoxin of type II toxin-antitoxin system</fullName>
    </recommendedName>
</protein>
<evidence type="ECO:0000313" key="1">
    <source>
        <dbReference type="EMBL" id="TCT22682.1"/>
    </source>
</evidence>
<comment type="caution">
    <text evidence="1">The sequence shown here is derived from an EMBL/GenBank/DDBJ whole genome shotgun (WGS) entry which is preliminary data.</text>
</comment>
<keyword evidence="2" id="KW-1185">Reference proteome</keyword>